<dbReference type="Gene3D" id="2.80.10.50">
    <property type="match status" value="1"/>
</dbReference>
<proteinExistence type="predicted"/>
<reference evidence="1 2" key="1">
    <citation type="submission" date="2024-10" db="EMBL/GenBank/DDBJ databases">
        <title>The Natural Products Discovery Center: Release of the First 8490 Sequenced Strains for Exploring Actinobacteria Biosynthetic Diversity.</title>
        <authorList>
            <person name="Kalkreuter E."/>
            <person name="Kautsar S.A."/>
            <person name="Yang D."/>
            <person name="Bader C.D."/>
            <person name="Teijaro C.N."/>
            <person name="Fluegel L."/>
            <person name="Davis C.M."/>
            <person name="Simpson J.R."/>
            <person name="Lauterbach L."/>
            <person name="Steele A.D."/>
            <person name="Gui C."/>
            <person name="Meng S."/>
            <person name="Li G."/>
            <person name="Viehrig K."/>
            <person name="Ye F."/>
            <person name="Su P."/>
            <person name="Kiefer A.F."/>
            <person name="Nichols A."/>
            <person name="Cepeda A.J."/>
            <person name="Yan W."/>
            <person name="Fan B."/>
            <person name="Jiang Y."/>
            <person name="Adhikari A."/>
            <person name="Zheng C.-J."/>
            <person name="Schuster L."/>
            <person name="Cowan T.M."/>
            <person name="Smanski M.J."/>
            <person name="Chevrette M.G."/>
            <person name="De Carvalho L.P.S."/>
            <person name="Shen B."/>
        </authorList>
    </citation>
    <scope>NUCLEOTIDE SEQUENCE [LARGE SCALE GENOMIC DNA]</scope>
    <source>
        <strain evidence="1 2">NPDC087581</strain>
    </source>
</reference>
<gene>
    <name evidence="1" type="ORF">ACIOWJ_26685</name>
</gene>
<evidence type="ECO:0008006" key="3">
    <source>
        <dbReference type="Google" id="ProtNLM"/>
    </source>
</evidence>
<dbReference type="Pfam" id="PF17164">
    <property type="entry name" value="DUF5122"/>
    <property type="match status" value="2"/>
</dbReference>
<dbReference type="RefSeq" id="WP_401384313.1">
    <property type="nucleotide sequence ID" value="NZ_JBIUWZ010000064.1"/>
</dbReference>
<keyword evidence="2" id="KW-1185">Reference proteome</keyword>
<dbReference type="InterPro" id="IPR013431">
    <property type="entry name" value="Delta_60_rpt"/>
</dbReference>
<evidence type="ECO:0000313" key="2">
    <source>
        <dbReference type="Proteomes" id="UP001617213"/>
    </source>
</evidence>
<dbReference type="NCBIfam" id="TIGR02608">
    <property type="entry name" value="delta_60_rpt"/>
    <property type="match status" value="3"/>
</dbReference>
<comment type="caution">
    <text evidence="1">The sequence shown here is derived from an EMBL/GenBank/DDBJ whole genome shotgun (WGS) entry which is preliminary data.</text>
</comment>
<accession>A0ABW8E731</accession>
<name>A0ABW8E731_9PSED</name>
<sequence length="419" mass="44702">MSTTLLQKTGELDPSFGERGVLPLNIEDGAIFRAYGLNSIDDKLLVSASVLKDMNTYTQGHFVYFNLQADGQPNQGFGKNGIVTGLFEPSDQQWPSNGLKVLTADHQSYLLCGALTHNSSTPVPAVAKSQLTGAPVLQFGKNGLSVLNLPITYEQGPNQAPGVDAALQSTGKIITLHLYTGEPGHWGALIARINADGQTDLAFNSGRGYIDTLKAGENTALAGLAIQADDKILAYGHSVHVRGIKTGILQRYTSEGAVDTTFAISGEYRTQDHQYLDLVATHEKILACGSAAQGALLISLDPDGVPDPGFNNGLPVITANVTRWHKLLVDAGKIVAVGTLEEVLNKTAVMARFNSNGEIDTSFGPNGTGIVELDFNQQFSEPIGLVMDQQKRLLVLMSLSGLTLEPTFLLACYFSESQA</sequence>
<dbReference type="EMBL" id="JBIUWZ010000064">
    <property type="protein sequence ID" value="MFJ2681653.1"/>
    <property type="molecule type" value="Genomic_DNA"/>
</dbReference>
<evidence type="ECO:0000313" key="1">
    <source>
        <dbReference type="EMBL" id="MFJ2681653.1"/>
    </source>
</evidence>
<organism evidence="1 2">
    <name type="scientific">Pseudomonas sivasensis</name>
    <dbReference type="NCBI Taxonomy" id="1880678"/>
    <lineage>
        <taxon>Bacteria</taxon>
        <taxon>Pseudomonadati</taxon>
        <taxon>Pseudomonadota</taxon>
        <taxon>Gammaproteobacteria</taxon>
        <taxon>Pseudomonadales</taxon>
        <taxon>Pseudomonadaceae</taxon>
        <taxon>Pseudomonas</taxon>
    </lineage>
</organism>
<dbReference type="Proteomes" id="UP001617213">
    <property type="component" value="Unassembled WGS sequence"/>
</dbReference>
<protein>
    <recommendedName>
        <fullName evidence="3">Delta-60 repeat domain-containing protein</fullName>
    </recommendedName>
</protein>